<dbReference type="STRING" id="1193729.A1OE_827"/>
<dbReference type="HOGENOM" id="CLU_3231081_0_0_5"/>
<dbReference type="KEGG" id="thal:A1OE_827"/>
<gene>
    <name evidence="1" type="ORF">A1OE_827</name>
</gene>
<protein>
    <submittedName>
        <fullName evidence="1">Uncharacterized protein</fullName>
    </submittedName>
</protein>
<dbReference type="EMBL" id="CP003539">
    <property type="protein sequence ID" value="AFX99012.1"/>
    <property type="molecule type" value="Genomic_DNA"/>
</dbReference>
<evidence type="ECO:0000313" key="2">
    <source>
        <dbReference type="Proteomes" id="UP000010077"/>
    </source>
</evidence>
<proteinExistence type="predicted"/>
<sequence length="43" mass="5184">MIYCYGNLDNYFFNKLMLSSQKYQKKKNTIVLIKINHLSVKQL</sequence>
<name>K7YND6_9PROT</name>
<evidence type="ECO:0000313" key="1">
    <source>
        <dbReference type="EMBL" id="AFX99012.1"/>
    </source>
</evidence>
<dbReference type="Proteomes" id="UP000010077">
    <property type="component" value="Chromosome"/>
</dbReference>
<dbReference type="AlphaFoldDB" id="K7YND6"/>
<keyword evidence="2" id="KW-1185">Reference proteome</keyword>
<accession>K7YND6</accession>
<organism evidence="1 2">
    <name type="scientific">Candidatus Endolissoclinum faulkneri L2</name>
    <dbReference type="NCBI Taxonomy" id="1193729"/>
    <lineage>
        <taxon>Bacteria</taxon>
        <taxon>Pseudomonadati</taxon>
        <taxon>Pseudomonadota</taxon>
        <taxon>Alphaproteobacteria</taxon>
        <taxon>Rhodospirillales</taxon>
        <taxon>Rhodospirillaceae</taxon>
        <taxon>Candidatus Endolissoclinum</taxon>
    </lineage>
</organism>
<reference evidence="1 2" key="1">
    <citation type="journal article" date="2012" name="Proc. Natl. Acad. Sci. U.S.A.">
        <title>Genome streamlining and chemical defense in a coral reef symbiosis.</title>
        <authorList>
            <person name="Kwan J.C."/>
            <person name="Donia M.S."/>
            <person name="Han A.W."/>
            <person name="Hirose E."/>
            <person name="Haygood M.G."/>
            <person name="Schmidt E.W."/>
        </authorList>
    </citation>
    <scope>NUCLEOTIDE SEQUENCE [LARGE SCALE GENOMIC DNA]</scope>
    <source>
        <strain evidence="1 2">L2</strain>
    </source>
</reference>